<evidence type="ECO:0000256" key="7">
    <source>
        <dbReference type="ARBA" id="ARBA00022989"/>
    </source>
</evidence>
<dbReference type="Pfam" id="PF13405">
    <property type="entry name" value="EF-hand_6"/>
    <property type="match status" value="1"/>
</dbReference>
<evidence type="ECO:0000256" key="4">
    <source>
        <dbReference type="ARBA" id="ARBA00022723"/>
    </source>
</evidence>
<dbReference type="SUPFAM" id="SSF103506">
    <property type="entry name" value="Mitochondrial carrier"/>
    <property type="match status" value="1"/>
</dbReference>
<dbReference type="SUPFAM" id="SSF47473">
    <property type="entry name" value="EF-hand"/>
    <property type="match status" value="1"/>
</dbReference>
<dbReference type="Gene3D" id="1.10.238.10">
    <property type="entry name" value="EF-hand"/>
    <property type="match status" value="1"/>
</dbReference>
<comment type="subcellular location">
    <subcellularLocation>
        <location evidence="1">Mitochondrion inner membrane</location>
        <topology evidence="1">Multi-pass membrane protein</topology>
    </subcellularLocation>
</comment>
<comment type="catalytic activity">
    <reaction evidence="19">
        <text>dADP(in) + ADP(out) = dADP(out) + ADP(in)</text>
        <dbReference type="Rhea" id="RHEA:72855"/>
        <dbReference type="ChEBI" id="CHEBI:57667"/>
        <dbReference type="ChEBI" id="CHEBI:456216"/>
    </reaction>
</comment>
<comment type="catalytic activity">
    <reaction evidence="11">
        <text>3'-AMP(in) + ADP(out) + H(+)(out) = 3'-AMP(out) + ADP(in) + H(+)(in)</text>
        <dbReference type="Rhea" id="RHEA:73679"/>
        <dbReference type="ChEBI" id="CHEBI:15378"/>
        <dbReference type="ChEBI" id="CHEBI:60880"/>
        <dbReference type="ChEBI" id="CHEBI:456216"/>
    </reaction>
</comment>
<comment type="catalytic activity">
    <reaction evidence="17">
        <text>Mg(2+)(in) + ADP(out) + ATP(in) + H(+)(out) = Mg(2+)(out) + ADP(in) + ATP(out) + H(+)(in)</text>
        <dbReference type="Rhea" id="RHEA:73659"/>
        <dbReference type="ChEBI" id="CHEBI:15378"/>
        <dbReference type="ChEBI" id="CHEBI:18420"/>
        <dbReference type="ChEBI" id="CHEBI:30616"/>
        <dbReference type="ChEBI" id="CHEBI:456216"/>
    </reaction>
</comment>
<keyword evidence="8" id="KW-0472">Membrane</keyword>
<evidence type="ECO:0000256" key="3">
    <source>
        <dbReference type="ARBA" id="ARBA00022692"/>
    </source>
</evidence>
<dbReference type="PANTHER" id="PTHR24089">
    <property type="entry name" value="SOLUTE CARRIER FAMILY 25"/>
    <property type="match status" value="1"/>
</dbReference>
<dbReference type="EMBL" id="VCEB01000001">
    <property type="protein sequence ID" value="KAB0385303.1"/>
    <property type="molecule type" value="Genomic_DNA"/>
</dbReference>
<dbReference type="Pfam" id="PF00153">
    <property type="entry name" value="Mito_carr"/>
    <property type="match status" value="1"/>
</dbReference>
<reference evidence="22 23" key="1">
    <citation type="submission" date="2019-06" db="EMBL/GenBank/DDBJ databases">
        <title>Discovery of a novel chromosome fission-fusion reversal in muntjac.</title>
        <authorList>
            <person name="Mudd A.B."/>
            <person name="Bredeson J.V."/>
            <person name="Baum R."/>
            <person name="Hockemeyer D."/>
            <person name="Rokhsar D.S."/>
        </authorList>
    </citation>
    <scope>NUCLEOTIDE SEQUENCE [LARGE SCALE GENOMIC DNA]</scope>
    <source>
        <strain evidence="22">UCam_UCB_Mr</strain>
        <tissue evidence="22">Fibroblast cell line</tissue>
    </source>
</reference>
<dbReference type="Gene3D" id="1.50.40.10">
    <property type="entry name" value="Mitochondrial carrier domain"/>
    <property type="match status" value="1"/>
</dbReference>
<comment type="catalytic activity">
    <reaction evidence="12">
        <text>ADP(out) + diphosphate(in) = ADP(in) + diphosphate(out)</text>
        <dbReference type="Rhea" id="RHEA:73671"/>
        <dbReference type="ChEBI" id="CHEBI:33019"/>
        <dbReference type="ChEBI" id="CHEBI:456216"/>
    </reaction>
</comment>
<evidence type="ECO:0000256" key="13">
    <source>
        <dbReference type="ARBA" id="ARBA00036908"/>
    </source>
</evidence>
<evidence type="ECO:0000256" key="17">
    <source>
        <dbReference type="ARBA" id="ARBA00048804"/>
    </source>
</evidence>
<evidence type="ECO:0000313" key="23">
    <source>
        <dbReference type="Proteomes" id="UP000326062"/>
    </source>
</evidence>
<evidence type="ECO:0000256" key="19">
    <source>
        <dbReference type="ARBA" id="ARBA00049234"/>
    </source>
</evidence>
<keyword evidence="3" id="KW-0812">Transmembrane</keyword>
<evidence type="ECO:0000256" key="18">
    <source>
        <dbReference type="ARBA" id="ARBA00048844"/>
    </source>
</evidence>
<organism evidence="22 23">
    <name type="scientific">Muntiacus reevesi</name>
    <name type="common">Reeves' muntjac</name>
    <name type="synonym">Cervus reevesi</name>
    <dbReference type="NCBI Taxonomy" id="9886"/>
    <lineage>
        <taxon>Eukaryota</taxon>
        <taxon>Metazoa</taxon>
        <taxon>Chordata</taxon>
        <taxon>Craniata</taxon>
        <taxon>Vertebrata</taxon>
        <taxon>Euteleostomi</taxon>
        <taxon>Mammalia</taxon>
        <taxon>Eutheria</taxon>
        <taxon>Laurasiatheria</taxon>
        <taxon>Artiodactyla</taxon>
        <taxon>Ruminantia</taxon>
        <taxon>Pecora</taxon>
        <taxon>Cervidae</taxon>
        <taxon>Muntiacinae</taxon>
        <taxon>Muntiacus</taxon>
    </lineage>
</organism>
<evidence type="ECO:0000256" key="11">
    <source>
        <dbReference type="ARBA" id="ARBA00036310"/>
    </source>
</evidence>
<keyword evidence="5" id="KW-0677">Repeat</keyword>
<dbReference type="InterPro" id="IPR018247">
    <property type="entry name" value="EF_Hand_1_Ca_BS"/>
</dbReference>
<dbReference type="PROSITE" id="PS50222">
    <property type="entry name" value="EF_HAND_2"/>
    <property type="match status" value="1"/>
</dbReference>
<keyword evidence="4" id="KW-0479">Metal-binding</keyword>
<feature type="region of interest" description="Disordered" evidence="20">
    <location>
        <begin position="1"/>
        <end position="24"/>
    </location>
</feature>
<comment type="catalytic activity">
    <reaction evidence="15">
        <text>phosphate(in) + ATP(out) + 2 H(+)(out) = phosphate(out) + ATP(in) + 2 H(+)(in)</text>
        <dbReference type="Rhea" id="RHEA:72035"/>
        <dbReference type="ChEBI" id="CHEBI:15378"/>
        <dbReference type="ChEBI" id="CHEBI:30616"/>
        <dbReference type="ChEBI" id="CHEBI:43474"/>
    </reaction>
</comment>
<dbReference type="InterPro" id="IPR018108">
    <property type="entry name" value="MCP_transmembrane"/>
</dbReference>
<dbReference type="InterPro" id="IPR023395">
    <property type="entry name" value="MCP_dom_sf"/>
</dbReference>
<accession>A0A5J5N075</accession>
<comment type="catalytic activity">
    <reaction evidence="14">
        <text>ADP(out) + phosphate(in) + H(+)(out) = ADP(in) + phosphate(out) + H(+)(in)</text>
        <dbReference type="Rhea" id="RHEA:65844"/>
        <dbReference type="ChEBI" id="CHEBI:15378"/>
        <dbReference type="ChEBI" id="CHEBI:43474"/>
        <dbReference type="ChEBI" id="CHEBI:456216"/>
    </reaction>
</comment>
<evidence type="ECO:0000256" key="12">
    <source>
        <dbReference type="ARBA" id="ARBA00036630"/>
    </source>
</evidence>
<dbReference type="GO" id="GO:0005509">
    <property type="term" value="F:calcium ion binding"/>
    <property type="evidence" value="ECO:0007669"/>
    <property type="project" value="InterPro"/>
</dbReference>
<gene>
    <name evidence="22" type="ORF">FD755_000259</name>
</gene>
<dbReference type="GO" id="GO:0005743">
    <property type="term" value="C:mitochondrial inner membrane"/>
    <property type="evidence" value="ECO:0007669"/>
    <property type="project" value="UniProtKB-SubCell"/>
</dbReference>
<feature type="compositionally biased region" description="Basic and acidic residues" evidence="20">
    <location>
        <begin position="1"/>
        <end position="13"/>
    </location>
</feature>
<dbReference type="AlphaFoldDB" id="A0A5J5N075"/>
<evidence type="ECO:0000256" key="1">
    <source>
        <dbReference type="ARBA" id="ARBA00004448"/>
    </source>
</evidence>
<feature type="non-terminal residue" evidence="22">
    <location>
        <position position="1"/>
    </location>
</feature>
<evidence type="ECO:0000256" key="8">
    <source>
        <dbReference type="ARBA" id="ARBA00023136"/>
    </source>
</evidence>
<comment type="catalytic activity">
    <reaction evidence="16">
        <text>dAMP(in) + ADP(out) + H(+)(out) = dAMP(out) + ADP(in) + H(+)(in)</text>
        <dbReference type="Rhea" id="RHEA:73675"/>
        <dbReference type="ChEBI" id="CHEBI:15378"/>
        <dbReference type="ChEBI" id="CHEBI:58245"/>
        <dbReference type="ChEBI" id="CHEBI:456216"/>
    </reaction>
</comment>
<comment type="catalytic activity">
    <reaction evidence="18">
        <text>dADP(out) + phosphate(in) + H(+)(out) = dADP(in) + phosphate(out) + H(+)(in)</text>
        <dbReference type="Rhea" id="RHEA:73695"/>
        <dbReference type="ChEBI" id="CHEBI:15378"/>
        <dbReference type="ChEBI" id="CHEBI:43474"/>
        <dbReference type="ChEBI" id="CHEBI:57667"/>
    </reaction>
</comment>
<evidence type="ECO:0000256" key="14">
    <source>
        <dbReference type="ARBA" id="ARBA00047352"/>
    </source>
</evidence>
<evidence type="ECO:0000256" key="15">
    <source>
        <dbReference type="ARBA" id="ARBA00048314"/>
    </source>
</evidence>
<name>A0A5J5N075_MUNRE</name>
<evidence type="ECO:0000256" key="5">
    <source>
        <dbReference type="ARBA" id="ARBA00022737"/>
    </source>
</evidence>
<comment type="caution">
    <text evidence="22">The sequence shown here is derived from an EMBL/GenBank/DDBJ whole genome shotgun (WGS) entry which is preliminary data.</text>
</comment>
<evidence type="ECO:0000256" key="20">
    <source>
        <dbReference type="SAM" id="MobiDB-lite"/>
    </source>
</evidence>
<comment type="catalytic activity">
    <reaction evidence="13">
        <text>AMP(out) + phosphate(in) = AMP(in) + phosphate(out)</text>
        <dbReference type="Rhea" id="RHEA:70259"/>
        <dbReference type="ChEBI" id="CHEBI:43474"/>
        <dbReference type="ChEBI" id="CHEBI:456215"/>
    </reaction>
</comment>
<evidence type="ECO:0000256" key="10">
    <source>
        <dbReference type="ARBA" id="ARBA00036289"/>
    </source>
</evidence>
<dbReference type="PROSITE" id="PS00018">
    <property type="entry name" value="EF_HAND_1"/>
    <property type="match status" value="1"/>
</dbReference>
<evidence type="ECO:0000259" key="21">
    <source>
        <dbReference type="PROSITE" id="PS50222"/>
    </source>
</evidence>
<keyword evidence="7" id="KW-1133">Transmembrane helix</keyword>
<dbReference type="InterPro" id="IPR011992">
    <property type="entry name" value="EF-hand-dom_pair"/>
</dbReference>
<evidence type="ECO:0000313" key="22">
    <source>
        <dbReference type="EMBL" id="KAB0385303.1"/>
    </source>
</evidence>
<comment type="similarity">
    <text evidence="2">Belongs to the mitochondrial carrier (TC 2.A.29) family.</text>
</comment>
<dbReference type="InterPro" id="IPR002048">
    <property type="entry name" value="EF_hand_dom"/>
</dbReference>
<sequence>GHLFRELDSHQDGRGISPEGDAVPDGGLDLEEFILYLQEQERRLLRLFHRLDRDQDGQIDVSEIQQSFRALGISIYGVTTYSLLHSLDNMEDVLYFWKHSTLSEQEKLTSMWWKQLVAGAVAGATSRKGTAPLDGLKRRPALPVTGNGINVLKIAPELAIKFMTLHVQGRFVAGCLAGATSPTIIYPMEVLKTRLTLQGPRAFDNGYLPKVLGIIPYAELHHSSDSLYDFSGKALLPTCSVSSVAQSCPSFCHPMDCSIPGFPVHHQLPDITNEVKVLFELLHNRITLGLTSMNNLLFIILMP</sequence>
<feature type="domain" description="EF-hand" evidence="21">
    <location>
        <begin position="39"/>
        <end position="74"/>
    </location>
</feature>
<evidence type="ECO:0000256" key="16">
    <source>
        <dbReference type="ARBA" id="ARBA00048433"/>
    </source>
</evidence>
<keyword evidence="6" id="KW-0106">Calcium</keyword>
<evidence type="ECO:0000256" key="2">
    <source>
        <dbReference type="ARBA" id="ARBA00006375"/>
    </source>
</evidence>
<keyword evidence="23" id="KW-1185">Reference proteome</keyword>
<evidence type="ECO:0000256" key="6">
    <source>
        <dbReference type="ARBA" id="ARBA00022837"/>
    </source>
</evidence>
<dbReference type="Proteomes" id="UP000326062">
    <property type="component" value="Chromosome 1"/>
</dbReference>
<comment type="catalytic activity">
    <reaction evidence="9">
        <text>dAMP(out) + phosphate(in) = dAMP(in) + phosphate(out)</text>
        <dbReference type="Rhea" id="RHEA:73687"/>
        <dbReference type="ChEBI" id="CHEBI:43474"/>
        <dbReference type="ChEBI" id="CHEBI:58245"/>
    </reaction>
</comment>
<protein>
    <recommendedName>
        <fullName evidence="21">EF-hand domain-containing protein</fullName>
    </recommendedName>
</protein>
<comment type="catalytic activity">
    <reaction evidence="10">
        <text>3'-AMP(out) + phosphate(in) = 3'-AMP(in) + phosphate(out)</text>
        <dbReference type="Rhea" id="RHEA:73691"/>
        <dbReference type="ChEBI" id="CHEBI:43474"/>
        <dbReference type="ChEBI" id="CHEBI:60880"/>
    </reaction>
</comment>
<evidence type="ECO:0000256" key="9">
    <source>
        <dbReference type="ARBA" id="ARBA00036282"/>
    </source>
</evidence>
<proteinExistence type="inferred from homology"/>